<sequence length="59" mass="7436">METYKNSYDRNEDHMLWELHEIRHKLHKELSKKSVEEMNKDALRKFKEWQTKYKANQIE</sequence>
<accession>E1YB39</accession>
<name>E1YB39_9BACT</name>
<reference evidence="1" key="1">
    <citation type="journal article" date="2011" name="Environ. Microbiol.">
        <title>Genomic insights into the metabolic potential of the polycyclic aromatic hydrocarbon degrading sulfate-reducing Deltaproteobacterium N47.</title>
        <authorList>
            <person name="Bergmann F."/>
            <person name="Selesi D."/>
            <person name="Weinmaier T."/>
            <person name="Tischler P."/>
            <person name="Rattei T."/>
            <person name="Meckenstock R.U."/>
        </authorList>
    </citation>
    <scope>NUCLEOTIDE SEQUENCE</scope>
</reference>
<dbReference type="AlphaFoldDB" id="E1YB39"/>
<proteinExistence type="predicted"/>
<gene>
    <name evidence="1" type="ORF">N47_C19380</name>
</gene>
<evidence type="ECO:0000313" key="1">
    <source>
        <dbReference type="EMBL" id="CBX27880.1"/>
    </source>
</evidence>
<organism evidence="1">
    <name type="scientific">uncultured Desulfobacterium sp</name>
    <dbReference type="NCBI Taxonomy" id="201089"/>
    <lineage>
        <taxon>Bacteria</taxon>
        <taxon>Pseudomonadati</taxon>
        <taxon>Thermodesulfobacteriota</taxon>
        <taxon>Desulfobacteria</taxon>
        <taxon>Desulfobacterales</taxon>
        <taxon>Desulfobacteriaceae</taxon>
        <taxon>Desulfobacterium</taxon>
        <taxon>environmental samples</taxon>
    </lineage>
</organism>
<protein>
    <submittedName>
        <fullName evidence="1">Uncharacterized protein</fullName>
    </submittedName>
</protein>
<dbReference type="EMBL" id="FR695867">
    <property type="protein sequence ID" value="CBX27880.1"/>
    <property type="molecule type" value="Genomic_DNA"/>
</dbReference>